<organism evidence="1 2">
    <name type="scientific">Aspergillus melleus</name>
    <dbReference type="NCBI Taxonomy" id="138277"/>
    <lineage>
        <taxon>Eukaryota</taxon>
        <taxon>Fungi</taxon>
        <taxon>Dikarya</taxon>
        <taxon>Ascomycota</taxon>
        <taxon>Pezizomycotina</taxon>
        <taxon>Eurotiomycetes</taxon>
        <taxon>Eurotiomycetidae</taxon>
        <taxon>Eurotiales</taxon>
        <taxon>Aspergillaceae</taxon>
        <taxon>Aspergillus</taxon>
        <taxon>Aspergillus subgen. Circumdati</taxon>
    </lineage>
</organism>
<accession>A0ACC3B6I3</accession>
<protein>
    <submittedName>
        <fullName evidence="1">Uncharacterized protein</fullName>
    </submittedName>
</protein>
<evidence type="ECO:0000313" key="2">
    <source>
        <dbReference type="Proteomes" id="UP001177260"/>
    </source>
</evidence>
<dbReference type="EMBL" id="JAOPJF010000021">
    <property type="protein sequence ID" value="KAK1145911.1"/>
    <property type="molecule type" value="Genomic_DNA"/>
</dbReference>
<dbReference type="Proteomes" id="UP001177260">
    <property type="component" value="Unassembled WGS sequence"/>
</dbReference>
<evidence type="ECO:0000313" key="1">
    <source>
        <dbReference type="EMBL" id="KAK1145911.1"/>
    </source>
</evidence>
<name>A0ACC3B6I3_9EURO</name>
<keyword evidence="2" id="KW-1185">Reference proteome</keyword>
<gene>
    <name evidence="1" type="ORF">N8T08_003857</name>
</gene>
<reference evidence="1 2" key="1">
    <citation type="journal article" date="2023" name="ACS Omega">
        <title>Identification of the Neoaspergillic Acid Biosynthesis Gene Cluster by Establishing an In Vitro CRISPR-Ribonucleoprotein Genetic System in Aspergillus melleus.</title>
        <authorList>
            <person name="Yuan B."/>
            <person name="Grau M.F."/>
            <person name="Murata R.M."/>
            <person name="Torok T."/>
            <person name="Venkateswaran K."/>
            <person name="Stajich J.E."/>
            <person name="Wang C.C.C."/>
        </authorList>
    </citation>
    <scope>NUCLEOTIDE SEQUENCE [LARGE SCALE GENOMIC DNA]</scope>
    <source>
        <strain evidence="1 2">IMV 1140</strain>
    </source>
</reference>
<comment type="caution">
    <text evidence="1">The sequence shown here is derived from an EMBL/GenBank/DDBJ whole genome shotgun (WGS) entry which is preliminary data.</text>
</comment>
<sequence>MDISDLSLNPPSRTPLPTPSSSTPPSSPSGWRTIPYAIDIPVDGGDTAFHEIPEKAANGISKHQSRKVDLLMAEFTRGFDPSTFRAELMAELPGLVKNVLPGSYEQLLVILLGKSDSVDKIQCKLREWLRERYPQLTGASPIGTGTADESYFLTELQILRKLLEPMRGEPKTPIYWMNTRSVYSASVCKQLEAAMKVIEEFKLDALGALEKDTEDRSCYSALPVSNPWSSMMSMKEVRIEACRANDLIKNRPKKAREEGWLPPTTTKLPRSSTEMAEEGDLMVWPAHRGNEKLFKMLVKTALWLAMARGLAAVHLFCDVARLFTSHEPSSEANKAYIDFLRRLTQIRANDGSQSDTDVSCSYSDSLVAKWNPGYFKDVQKVNRTLMAKLTERPSLLEKKEAPPFSPTPSSSRDAQAPLRIRPGSASWPRTAAAYVNRGSSAYEESTVAPRRVIPRSQSTTGFQMKTPWPLRHTGVPGTDEDVPNEQN</sequence>
<proteinExistence type="predicted"/>